<feature type="non-terminal residue" evidence="2">
    <location>
        <position position="542"/>
    </location>
</feature>
<feature type="compositionally biased region" description="Polar residues" evidence="1">
    <location>
        <begin position="520"/>
        <end position="542"/>
    </location>
</feature>
<reference evidence="2 3" key="1">
    <citation type="submission" date="2024-05" db="EMBL/GenBank/DDBJ databases">
        <authorList>
            <person name="Wallberg A."/>
        </authorList>
    </citation>
    <scope>NUCLEOTIDE SEQUENCE [LARGE SCALE GENOMIC DNA]</scope>
</reference>
<accession>A0AAV2RR87</accession>
<keyword evidence="3" id="KW-1185">Reference proteome</keyword>
<protein>
    <recommendedName>
        <fullName evidence="4">NHL repeat-containing protein 2</fullName>
    </recommendedName>
</protein>
<comment type="caution">
    <text evidence="2">The sequence shown here is derived from an EMBL/GenBank/DDBJ whole genome shotgun (WGS) entry which is preliminary data.</text>
</comment>
<organism evidence="2 3">
    <name type="scientific">Meganyctiphanes norvegica</name>
    <name type="common">Northern krill</name>
    <name type="synonym">Thysanopoda norvegica</name>
    <dbReference type="NCBI Taxonomy" id="48144"/>
    <lineage>
        <taxon>Eukaryota</taxon>
        <taxon>Metazoa</taxon>
        <taxon>Ecdysozoa</taxon>
        <taxon>Arthropoda</taxon>
        <taxon>Crustacea</taxon>
        <taxon>Multicrustacea</taxon>
        <taxon>Malacostraca</taxon>
        <taxon>Eumalacostraca</taxon>
        <taxon>Eucarida</taxon>
        <taxon>Euphausiacea</taxon>
        <taxon>Euphausiidae</taxon>
        <taxon>Meganyctiphanes</taxon>
    </lineage>
</organism>
<sequence length="542" mass="58010">MATGQRLPNICCDLKPQLYLISYITKEQKKSNTIEHFNSYDFAKGLDGIEVKTYALQQMSMDTFGIMIKLNFLLQPCQHAEYFNPEIAELKVRQSPMKTKEIVPSRGLANTHYQNVQIMSDISHIFTILAANGPCLTHPDICLYIYIYITCCPIYFCWPAGQPLFVLVGEGHRERLNLYVDVAIDYFTEQGSVTKKAIPLSLSGHIDANNSPLLYPGKVVTLPQGLAVANSARNQILITNLNGNVKEVYGRGDRGLVDGLASSACFNNPQGLVYYSLNDVLFVADTDNHAIRKINLATKEVVTVAGTGQQGSDLLGGKQGTQQEISSPWDLCLVRTQCPKKRGAKLSLSQFPPTPPIGGTLLGIPLPPPPPNGVPPPPPTGAPTPPPPPPGACIPPPPPPAGPIPPPPPPGPLIPPPPPPRVPLPPPLQPSPHGAPPPPPPPGNAFSGLSLAGIPVPQLVPAVDDPIFDSPESTNLLVVAMAGTHQLWGLFLTDGHWINNKYTKGTVICLAGSGKEENRNSSYPQSASFAQPSGVTVVSPSL</sequence>
<dbReference type="Proteomes" id="UP001497623">
    <property type="component" value="Unassembled WGS sequence"/>
</dbReference>
<feature type="compositionally biased region" description="Pro residues" evidence="1">
    <location>
        <begin position="365"/>
        <end position="443"/>
    </location>
</feature>
<dbReference type="PANTHER" id="PTHR46388:SF2">
    <property type="entry name" value="NHL REPEAT-CONTAINING PROTEIN 2"/>
    <property type="match status" value="1"/>
</dbReference>
<dbReference type="Gene3D" id="2.120.10.30">
    <property type="entry name" value="TolB, C-terminal domain"/>
    <property type="match status" value="1"/>
</dbReference>
<dbReference type="SUPFAM" id="SSF63829">
    <property type="entry name" value="Calcium-dependent phosphotriesterase"/>
    <property type="match status" value="1"/>
</dbReference>
<name>A0AAV2RR87_MEGNR</name>
<dbReference type="PANTHER" id="PTHR46388">
    <property type="entry name" value="NHL REPEAT-CONTAINING PROTEIN 2"/>
    <property type="match status" value="1"/>
</dbReference>
<dbReference type="EMBL" id="CAXKWB010028462">
    <property type="protein sequence ID" value="CAL4133722.1"/>
    <property type="molecule type" value="Genomic_DNA"/>
</dbReference>
<evidence type="ECO:0008006" key="4">
    <source>
        <dbReference type="Google" id="ProtNLM"/>
    </source>
</evidence>
<evidence type="ECO:0000313" key="2">
    <source>
        <dbReference type="EMBL" id="CAL4133722.1"/>
    </source>
</evidence>
<dbReference type="AlphaFoldDB" id="A0AAV2RR87"/>
<feature type="region of interest" description="Disordered" evidence="1">
    <location>
        <begin position="345"/>
        <end position="449"/>
    </location>
</feature>
<dbReference type="InterPro" id="IPR011042">
    <property type="entry name" value="6-blade_b-propeller_TolB-like"/>
</dbReference>
<feature type="region of interest" description="Disordered" evidence="1">
    <location>
        <begin position="515"/>
        <end position="542"/>
    </location>
</feature>
<evidence type="ECO:0000313" key="3">
    <source>
        <dbReference type="Proteomes" id="UP001497623"/>
    </source>
</evidence>
<proteinExistence type="predicted"/>
<gene>
    <name evidence="2" type="ORF">MNOR_LOCUS27288</name>
</gene>
<evidence type="ECO:0000256" key="1">
    <source>
        <dbReference type="SAM" id="MobiDB-lite"/>
    </source>
</evidence>